<organism evidence="6 7">
    <name type="scientific">Brenneria populi</name>
    <dbReference type="NCBI Taxonomy" id="1505588"/>
    <lineage>
        <taxon>Bacteria</taxon>
        <taxon>Pseudomonadati</taxon>
        <taxon>Pseudomonadota</taxon>
        <taxon>Gammaproteobacteria</taxon>
        <taxon>Enterobacterales</taxon>
        <taxon>Pectobacteriaceae</taxon>
        <taxon>Brenneria</taxon>
    </lineage>
</organism>
<dbReference type="CDD" id="cd08472">
    <property type="entry name" value="PBP2_CrgA_like_3"/>
    <property type="match status" value="1"/>
</dbReference>
<keyword evidence="2" id="KW-0805">Transcription regulation</keyword>
<comment type="similarity">
    <text evidence="1">Belongs to the LysR transcriptional regulatory family.</text>
</comment>
<sequence length="303" mass="34288">MDRIQAMRVFVRIAELGSFSRAAEMLSLPRATVSHTIKQLESRLGVRLLQRTTRQVQITAEGRIYYQRCIQLLAEIEETDTLFTHQRQQPAGNVRVDMPHSLAREVVIPALDEFYRRYPNIRLSLSANDSAINVLREGVDCVLRAWQAADDSLATRHLPSLPQVTCASAAYLAEFGTPASLEDLARHQMVGYFSLRTGQRYPLEFMHNGECVTHMLPGKLDVSGTDAYVAACRAGLGIIQATRSGLQRWLDSGELVEIMQDLPPPEMPLFVMYPPGRFLAPRIRVFIEWLHELFARPPSATRW</sequence>
<dbReference type="PRINTS" id="PR00039">
    <property type="entry name" value="HTHLYSR"/>
</dbReference>
<protein>
    <submittedName>
        <fullName evidence="6">LysR family transcriptional regulator</fullName>
    </submittedName>
</protein>
<evidence type="ECO:0000313" key="6">
    <source>
        <dbReference type="EMBL" id="MEC5342832.1"/>
    </source>
</evidence>
<proteinExistence type="inferred from homology"/>
<keyword evidence="7" id="KW-1185">Reference proteome</keyword>
<gene>
    <name evidence="6" type="ORF">VSX58_09475</name>
</gene>
<reference evidence="6 7" key="1">
    <citation type="journal article" date="2017" name="Int. J. Syst. Evol. Microbiol.">
        <title>Brenneria populi subsp. brevivirga subsp. nov. isolated from symptomatic bark of Populus x euramericana canker, and description of Brenneria populi subsp. populi subsp. nov.</title>
        <authorList>
            <person name="Zheng M.H."/>
            <person name="Piao C.G."/>
            <person name="Xue H."/>
            <person name="Guo M.W."/>
            <person name="Li Y."/>
        </authorList>
    </citation>
    <scope>NUCLEOTIDE SEQUENCE [LARGE SCALE GENOMIC DNA]</scope>
    <source>
        <strain evidence="6 7">D9-5</strain>
    </source>
</reference>
<evidence type="ECO:0000256" key="1">
    <source>
        <dbReference type="ARBA" id="ARBA00009437"/>
    </source>
</evidence>
<dbReference type="Proteomes" id="UP001309705">
    <property type="component" value="Unassembled WGS sequence"/>
</dbReference>
<dbReference type="Gene3D" id="1.10.10.10">
    <property type="entry name" value="Winged helix-like DNA-binding domain superfamily/Winged helix DNA-binding domain"/>
    <property type="match status" value="1"/>
</dbReference>
<name>A0ABU6JQF7_9GAMM</name>
<dbReference type="SUPFAM" id="SSF53850">
    <property type="entry name" value="Periplasmic binding protein-like II"/>
    <property type="match status" value="1"/>
</dbReference>
<evidence type="ECO:0000313" key="7">
    <source>
        <dbReference type="Proteomes" id="UP001309705"/>
    </source>
</evidence>
<dbReference type="Pfam" id="PF00126">
    <property type="entry name" value="HTH_1"/>
    <property type="match status" value="1"/>
</dbReference>
<dbReference type="SUPFAM" id="SSF46785">
    <property type="entry name" value="Winged helix' DNA-binding domain"/>
    <property type="match status" value="1"/>
</dbReference>
<keyword evidence="4" id="KW-0804">Transcription</keyword>
<dbReference type="InterPro" id="IPR000847">
    <property type="entry name" value="LysR_HTH_N"/>
</dbReference>
<evidence type="ECO:0000256" key="3">
    <source>
        <dbReference type="ARBA" id="ARBA00023125"/>
    </source>
</evidence>
<dbReference type="PROSITE" id="PS50931">
    <property type="entry name" value="HTH_LYSR"/>
    <property type="match status" value="1"/>
</dbReference>
<dbReference type="InterPro" id="IPR005119">
    <property type="entry name" value="LysR_subst-bd"/>
</dbReference>
<dbReference type="PANTHER" id="PTHR30537:SF72">
    <property type="entry name" value="LYSR FAMILY TRANSCRIPTIONAL REGULATOR"/>
    <property type="match status" value="1"/>
</dbReference>
<keyword evidence="3" id="KW-0238">DNA-binding</keyword>
<dbReference type="RefSeq" id="WP_327617903.1">
    <property type="nucleotide sequence ID" value="NZ_JAYWTM010000006.1"/>
</dbReference>
<evidence type="ECO:0000256" key="4">
    <source>
        <dbReference type="ARBA" id="ARBA00023163"/>
    </source>
</evidence>
<evidence type="ECO:0000256" key="2">
    <source>
        <dbReference type="ARBA" id="ARBA00023015"/>
    </source>
</evidence>
<dbReference type="PANTHER" id="PTHR30537">
    <property type="entry name" value="HTH-TYPE TRANSCRIPTIONAL REGULATOR"/>
    <property type="match status" value="1"/>
</dbReference>
<dbReference type="InterPro" id="IPR036388">
    <property type="entry name" value="WH-like_DNA-bd_sf"/>
</dbReference>
<dbReference type="InterPro" id="IPR036390">
    <property type="entry name" value="WH_DNA-bd_sf"/>
</dbReference>
<dbReference type="Pfam" id="PF03466">
    <property type="entry name" value="LysR_substrate"/>
    <property type="match status" value="1"/>
</dbReference>
<dbReference type="EMBL" id="JAYWTM010000006">
    <property type="protein sequence ID" value="MEC5342832.1"/>
    <property type="molecule type" value="Genomic_DNA"/>
</dbReference>
<evidence type="ECO:0000259" key="5">
    <source>
        <dbReference type="PROSITE" id="PS50931"/>
    </source>
</evidence>
<accession>A0ABU6JQF7</accession>
<dbReference type="Gene3D" id="3.40.190.290">
    <property type="match status" value="1"/>
</dbReference>
<feature type="domain" description="HTH lysR-type" evidence="5">
    <location>
        <begin position="1"/>
        <end position="59"/>
    </location>
</feature>
<comment type="caution">
    <text evidence="6">The sequence shown here is derived from an EMBL/GenBank/DDBJ whole genome shotgun (WGS) entry which is preliminary data.</text>
</comment>
<dbReference type="InterPro" id="IPR058163">
    <property type="entry name" value="LysR-type_TF_proteobact-type"/>
</dbReference>